<name>A0A8T3AGV5_DENNO</name>
<sequence>MSNGFLALQRQGTWSLVPPPTNAPILGCKWTFKTKLLPNGQIDIYKARLVAQGFNQTLGVNYTETFSPVAKMPTFRILLTIALHRQWSILQLDIANAFLHAISTIMSSCDNL</sequence>
<proteinExistence type="predicted"/>
<dbReference type="EMBL" id="JAGYWB010000016">
    <property type="protein sequence ID" value="KAI0495403.1"/>
    <property type="molecule type" value="Genomic_DNA"/>
</dbReference>
<keyword evidence="3" id="KW-1185">Reference proteome</keyword>
<gene>
    <name evidence="2" type="ORF">KFK09_021704</name>
</gene>
<dbReference type="OrthoDB" id="411615at2759"/>
<accession>A0A8T3AGV5</accession>
<dbReference type="Pfam" id="PF07727">
    <property type="entry name" value="RVT_2"/>
    <property type="match status" value="1"/>
</dbReference>
<protein>
    <recommendedName>
        <fullName evidence="1">Reverse transcriptase Ty1/copia-type domain-containing protein</fullName>
    </recommendedName>
</protein>
<evidence type="ECO:0000313" key="2">
    <source>
        <dbReference type="EMBL" id="KAI0495403.1"/>
    </source>
</evidence>
<dbReference type="AlphaFoldDB" id="A0A8T3AGV5"/>
<organism evidence="2 3">
    <name type="scientific">Dendrobium nobile</name>
    <name type="common">Orchid</name>
    <dbReference type="NCBI Taxonomy" id="94219"/>
    <lineage>
        <taxon>Eukaryota</taxon>
        <taxon>Viridiplantae</taxon>
        <taxon>Streptophyta</taxon>
        <taxon>Embryophyta</taxon>
        <taxon>Tracheophyta</taxon>
        <taxon>Spermatophyta</taxon>
        <taxon>Magnoliopsida</taxon>
        <taxon>Liliopsida</taxon>
        <taxon>Asparagales</taxon>
        <taxon>Orchidaceae</taxon>
        <taxon>Epidendroideae</taxon>
        <taxon>Malaxideae</taxon>
        <taxon>Dendrobiinae</taxon>
        <taxon>Dendrobium</taxon>
    </lineage>
</organism>
<feature type="domain" description="Reverse transcriptase Ty1/copia-type" evidence="1">
    <location>
        <begin position="13"/>
        <end position="101"/>
    </location>
</feature>
<evidence type="ECO:0000259" key="1">
    <source>
        <dbReference type="Pfam" id="PF07727"/>
    </source>
</evidence>
<comment type="caution">
    <text evidence="2">The sequence shown here is derived from an EMBL/GenBank/DDBJ whole genome shotgun (WGS) entry which is preliminary data.</text>
</comment>
<dbReference type="Proteomes" id="UP000829196">
    <property type="component" value="Unassembled WGS sequence"/>
</dbReference>
<dbReference type="InterPro" id="IPR013103">
    <property type="entry name" value="RVT_2"/>
</dbReference>
<evidence type="ECO:0000313" key="3">
    <source>
        <dbReference type="Proteomes" id="UP000829196"/>
    </source>
</evidence>
<reference evidence="2" key="1">
    <citation type="journal article" date="2022" name="Front. Genet.">
        <title>Chromosome-Scale Assembly of the Dendrobium nobile Genome Provides Insights Into the Molecular Mechanism of the Biosynthesis of the Medicinal Active Ingredient of Dendrobium.</title>
        <authorList>
            <person name="Xu Q."/>
            <person name="Niu S.-C."/>
            <person name="Li K.-L."/>
            <person name="Zheng P.-J."/>
            <person name="Zhang X.-J."/>
            <person name="Jia Y."/>
            <person name="Liu Y."/>
            <person name="Niu Y.-X."/>
            <person name="Yu L.-H."/>
            <person name="Chen D.-F."/>
            <person name="Zhang G.-Q."/>
        </authorList>
    </citation>
    <scope>NUCLEOTIDE SEQUENCE</scope>
    <source>
        <tissue evidence="2">Leaf</tissue>
    </source>
</reference>